<organism evidence="6 7">
    <name type="scientific">Caldicellulosiruptor naganoensis</name>
    <dbReference type="NCBI Taxonomy" id="29324"/>
    <lineage>
        <taxon>Bacteria</taxon>
        <taxon>Bacillati</taxon>
        <taxon>Bacillota</taxon>
        <taxon>Bacillota incertae sedis</taxon>
        <taxon>Caldicellulosiruptorales</taxon>
        <taxon>Caldicellulosiruptoraceae</taxon>
        <taxon>Caldicellulosiruptor</taxon>
    </lineage>
</organism>
<dbReference type="SMART" id="SM00062">
    <property type="entry name" value="PBPb"/>
    <property type="match status" value="1"/>
</dbReference>
<feature type="domain" description="Solute-binding protein family 3/N-terminal" evidence="5">
    <location>
        <begin position="41"/>
        <end position="264"/>
    </location>
</feature>
<dbReference type="Pfam" id="PF00497">
    <property type="entry name" value="SBP_bac_3"/>
    <property type="match status" value="1"/>
</dbReference>
<comment type="subcellular location">
    <subcellularLocation>
        <location evidence="1">Cell envelope</location>
    </subcellularLocation>
</comment>
<keyword evidence="3" id="KW-0732">Signal</keyword>
<dbReference type="PANTHER" id="PTHR35936:SF19">
    <property type="entry name" value="AMINO-ACID-BINDING PROTEIN YXEM-RELATED"/>
    <property type="match status" value="1"/>
</dbReference>
<accession>A0ABY7BHE5</accession>
<dbReference type="Gene3D" id="3.40.190.10">
    <property type="entry name" value="Periplasmic binding protein-like II"/>
    <property type="match status" value="2"/>
</dbReference>
<evidence type="ECO:0000256" key="3">
    <source>
        <dbReference type="ARBA" id="ARBA00022729"/>
    </source>
</evidence>
<dbReference type="EMBL" id="CP113864">
    <property type="protein sequence ID" value="WAM32258.1"/>
    <property type="molecule type" value="Genomic_DNA"/>
</dbReference>
<evidence type="ECO:0000259" key="5">
    <source>
        <dbReference type="SMART" id="SM00062"/>
    </source>
</evidence>
<evidence type="ECO:0000313" key="7">
    <source>
        <dbReference type="Proteomes" id="UP001164745"/>
    </source>
</evidence>
<evidence type="ECO:0000313" key="6">
    <source>
        <dbReference type="EMBL" id="WAM32258.1"/>
    </source>
</evidence>
<protein>
    <submittedName>
        <fullName evidence="6">ABC transporter substrate-binding protein</fullName>
    </submittedName>
</protein>
<dbReference type="PANTHER" id="PTHR35936">
    <property type="entry name" value="MEMBRANE-BOUND LYTIC MUREIN TRANSGLYCOSYLASE F"/>
    <property type="match status" value="1"/>
</dbReference>
<dbReference type="PROSITE" id="PS01039">
    <property type="entry name" value="SBP_BACTERIAL_3"/>
    <property type="match status" value="1"/>
</dbReference>
<evidence type="ECO:0000256" key="2">
    <source>
        <dbReference type="ARBA" id="ARBA00010333"/>
    </source>
</evidence>
<dbReference type="PROSITE" id="PS51257">
    <property type="entry name" value="PROKAR_LIPOPROTEIN"/>
    <property type="match status" value="1"/>
</dbReference>
<evidence type="ECO:0000256" key="4">
    <source>
        <dbReference type="RuleBase" id="RU003744"/>
    </source>
</evidence>
<dbReference type="InterPro" id="IPR001638">
    <property type="entry name" value="Solute-binding_3/MltF_N"/>
</dbReference>
<keyword evidence="7" id="KW-1185">Reference proteome</keyword>
<dbReference type="CDD" id="cd13530">
    <property type="entry name" value="PBP2_peptides_like"/>
    <property type="match status" value="1"/>
</dbReference>
<dbReference type="RefSeq" id="WP_045165152.1">
    <property type="nucleotide sequence ID" value="NZ_CP113864.1"/>
</dbReference>
<sequence length="267" mass="30217">MKHKRLIGMVLVLVFIATFLSGCGSKDQNLSTLQKIKKNKEFVVGMDNTFPPMEFTDDNNNTVGFDVDLANEIAKRLGAKLKIVAVDWSGIQSALKSKKFDAIISCFSITEERKKAFNLAGPYLYIRQVIAVKKGDNSIKTFEDLKGIKIGVQANTTGDNAVQKMKFINYDRDVTRYERITDAFNDLDIGRIKAVVIDSVVAYYYKKQNPEKFDIAPAQLEKEPIGIALRKEDKDLYEEIQKILNQLKEDGTIAKISKKWFGEDITK</sequence>
<dbReference type="InterPro" id="IPR018313">
    <property type="entry name" value="SBP_3_CS"/>
</dbReference>
<gene>
    <name evidence="6" type="ORF">OTJ99_000778</name>
</gene>
<proteinExistence type="inferred from homology"/>
<comment type="similarity">
    <text evidence="2 4">Belongs to the bacterial solute-binding protein 3 family.</text>
</comment>
<dbReference type="SUPFAM" id="SSF53850">
    <property type="entry name" value="Periplasmic binding protein-like II"/>
    <property type="match status" value="1"/>
</dbReference>
<dbReference type="Proteomes" id="UP001164745">
    <property type="component" value="Chromosome"/>
</dbReference>
<reference evidence="6" key="1">
    <citation type="submission" date="2022-12" db="EMBL/GenBank/DDBJ databases">
        <authorList>
            <person name="Bing R.G."/>
            <person name="Willard D.J."/>
            <person name="Manesh M.J.H."/>
            <person name="Laemthong T."/>
            <person name="Crosby J.R."/>
            <person name="Kelly R.M."/>
        </authorList>
    </citation>
    <scope>NUCLEOTIDE SEQUENCE</scope>
    <source>
        <strain evidence="6">DSM 8991</strain>
    </source>
</reference>
<evidence type="ECO:0000256" key="1">
    <source>
        <dbReference type="ARBA" id="ARBA00004196"/>
    </source>
</evidence>
<name>A0ABY7BHE5_9FIRM</name>